<keyword evidence="2" id="KW-1185">Reference proteome</keyword>
<accession>A0ACB9NXS5</accession>
<protein>
    <submittedName>
        <fullName evidence="1">Uncharacterized protein</fullName>
    </submittedName>
</protein>
<organism evidence="1 2">
    <name type="scientific">Melastoma candidum</name>
    <dbReference type="NCBI Taxonomy" id="119954"/>
    <lineage>
        <taxon>Eukaryota</taxon>
        <taxon>Viridiplantae</taxon>
        <taxon>Streptophyta</taxon>
        <taxon>Embryophyta</taxon>
        <taxon>Tracheophyta</taxon>
        <taxon>Spermatophyta</taxon>
        <taxon>Magnoliopsida</taxon>
        <taxon>eudicotyledons</taxon>
        <taxon>Gunneridae</taxon>
        <taxon>Pentapetalae</taxon>
        <taxon>rosids</taxon>
        <taxon>malvids</taxon>
        <taxon>Myrtales</taxon>
        <taxon>Melastomataceae</taxon>
        <taxon>Melastomatoideae</taxon>
        <taxon>Melastomateae</taxon>
        <taxon>Melastoma</taxon>
    </lineage>
</organism>
<evidence type="ECO:0000313" key="1">
    <source>
        <dbReference type="EMBL" id="KAI4339050.1"/>
    </source>
</evidence>
<proteinExistence type="predicted"/>
<sequence length="538" mass="60411">MASHHQSLTTPFLSPDHHPPPPPHSVVTIRSSSSSPTPSPFAFLRPSRPLSVPDPSPVDPFRNHSASLLSSPYESLRTLLSLPIALLRLLLFVSSLLLGFAATKLALGGWKDRDSPLPSWRRGIMWVTRLCARLILFSFGYQWIARKGKPATRETAPIVVSNHVSFIDPIFYFYELFPTMVASESHDAMPLVGTIIRAMQVIYVNRFDPSSRKNAINEIKRKASCDSFPRVLLFPEGTTSNGRAIISFQLGAFIPGYCIQPVVVRYPHVHFDQSWGHISLGKLMFRMFTQFHNYMEVEYLPVICPHECHKENPVQLAKRTRHAMASALNIGVTSHSFGDVMLLMKASESKQANPASFMVEMTQLDSFYHISSMEAVQFLDKYLLMKPDTRGRVSFDGFSSVFGLKTCSLSKAIFSFLDVENIGTITYKQYLFGTAYVMKQPLFRETCLQTFHECDDRGDGYISEEQFGNCIRQGVAGITPGEIHSLYCSLDADGDGRVNKESFLSWLRKNPLLIAVFSHCVRYAGVSENGGRMLEEIV</sequence>
<name>A0ACB9NXS5_9MYRT</name>
<dbReference type="Proteomes" id="UP001057402">
    <property type="component" value="Chromosome 7"/>
</dbReference>
<comment type="caution">
    <text evidence="1">The sequence shown here is derived from an EMBL/GenBank/DDBJ whole genome shotgun (WGS) entry which is preliminary data.</text>
</comment>
<gene>
    <name evidence="1" type="ORF">MLD38_024034</name>
</gene>
<dbReference type="EMBL" id="CM042886">
    <property type="protein sequence ID" value="KAI4339050.1"/>
    <property type="molecule type" value="Genomic_DNA"/>
</dbReference>
<evidence type="ECO:0000313" key="2">
    <source>
        <dbReference type="Proteomes" id="UP001057402"/>
    </source>
</evidence>
<reference evidence="2" key="1">
    <citation type="journal article" date="2023" name="Front. Plant Sci.">
        <title>Chromosomal-level genome assembly of Melastoma candidum provides insights into trichome evolution.</title>
        <authorList>
            <person name="Zhong Y."/>
            <person name="Wu W."/>
            <person name="Sun C."/>
            <person name="Zou P."/>
            <person name="Liu Y."/>
            <person name="Dai S."/>
            <person name="Zhou R."/>
        </authorList>
    </citation>
    <scope>NUCLEOTIDE SEQUENCE [LARGE SCALE GENOMIC DNA]</scope>
</reference>